<dbReference type="GO" id="GO:0071897">
    <property type="term" value="P:DNA biosynthetic process"/>
    <property type="evidence" value="ECO:0007669"/>
    <property type="project" value="InterPro"/>
</dbReference>
<dbReference type="Pfam" id="PF04679">
    <property type="entry name" value="DNA_ligase_A_C"/>
    <property type="match status" value="1"/>
</dbReference>
<dbReference type="PROSITE" id="PS50160">
    <property type="entry name" value="DNA_LIGASE_A3"/>
    <property type="match status" value="1"/>
</dbReference>
<dbReference type="GO" id="GO:0003910">
    <property type="term" value="F:DNA ligase (ATP) activity"/>
    <property type="evidence" value="ECO:0007669"/>
    <property type="project" value="UniProtKB-EC"/>
</dbReference>
<keyword evidence="9" id="KW-0227">DNA damage</keyword>
<dbReference type="GO" id="GO:0006310">
    <property type="term" value="P:DNA recombination"/>
    <property type="evidence" value="ECO:0007669"/>
    <property type="project" value="UniProtKB-KW"/>
</dbReference>
<dbReference type="AlphaFoldDB" id="A0A5C3NCG7"/>
<comment type="subcellular location">
    <subcellularLocation>
        <location evidence="1">Nucleus</location>
    </subcellularLocation>
</comment>
<sequence>MPTYPEMALDPTIFEVDPTIWCPNKPIPYSFLAHALSTLTTTRSRIAILNILTNTLRVILKTHPPSLLPSLYILSNTLSPPYESIELGLGYSTVTKAIQHVSGLSSAALKRLYTKTGDPGDVAFEAKSNVRTLIPHPPLLITSVYDSMLKIALAKGQGTAKQKQSIVEKLLVAAKGEEVRFLVRTLFQNLRVGAVRTSILTALARAMVMTLPSSISDTSAINLSHYADEALITAVKELNLTKSGGKKKKVEDAVDPSNILSEKFAAAEALIKRVYVQHPNYGHIARALVEMGLNDLAEHVPLTVGIPLHPTLGSPTRSLDEVYDRLENLAFSAEFKYDGQRAQIHGWKDSSEGPVSVKIFSRHLEDMTDKYPDVVQLVQNSFTADPELQSFIIDTEIVAIDPRNGELRTFQELSNRARKDVQMTEIKIAVCVFAFDLLYLDGQILLQEPFRKRRALLRTRLPPVIPEWKGAARLDHVRSVESEAGREAIEEFWQEAVESRVEGLMVKLLDSGEVLEEPSNKKGRPRRKPLPATYEPDKRTSAWLKLKKDYVTGLGDSLDLVPIGGWHGNGRKVQWWSPVLLALYDPSSGKLVAVCKCMSGFSDVFYKSMKEKYAEGSENCSYQNIWDVETGGLKPHVYFKPQEVWEIRGADVTISPVSVAALGLVSQSRGLSLRFPRFMKVREDKNIEQASIPDFLAGMYRGQQGKREKVEGVDDGDLLDATMESEAQESEADLSNSD</sequence>
<dbReference type="Gene3D" id="3.30.470.30">
    <property type="entry name" value="DNA ligase/mRNA capping enzyme"/>
    <property type="match status" value="1"/>
</dbReference>
<keyword evidence="7" id="KW-0539">Nucleus</keyword>
<dbReference type="InterPro" id="IPR036599">
    <property type="entry name" value="DNA_ligase_N_sf"/>
</dbReference>
<evidence type="ECO:0000256" key="2">
    <source>
        <dbReference type="ARBA" id="ARBA00007572"/>
    </source>
</evidence>
<reference evidence="13 14" key="1">
    <citation type="journal article" date="2019" name="Nat. Ecol. Evol.">
        <title>Megaphylogeny resolves global patterns of mushroom evolution.</title>
        <authorList>
            <person name="Varga T."/>
            <person name="Krizsan K."/>
            <person name="Foldi C."/>
            <person name="Dima B."/>
            <person name="Sanchez-Garcia M."/>
            <person name="Sanchez-Ramirez S."/>
            <person name="Szollosi G.J."/>
            <person name="Szarkandi J.G."/>
            <person name="Papp V."/>
            <person name="Albert L."/>
            <person name="Andreopoulos W."/>
            <person name="Angelini C."/>
            <person name="Antonin V."/>
            <person name="Barry K.W."/>
            <person name="Bougher N.L."/>
            <person name="Buchanan P."/>
            <person name="Buyck B."/>
            <person name="Bense V."/>
            <person name="Catcheside P."/>
            <person name="Chovatia M."/>
            <person name="Cooper J."/>
            <person name="Damon W."/>
            <person name="Desjardin D."/>
            <person name="Finy P."/>
            <person name="Geml J."/>
            <person name="Haridas S."/>
            <person name="Hughes K."/>
            <person name="Justo A."/>
            <person name="Karasinski D."/>
            <person name="Kautmanova I."/>
            <person name="Kiss B."/>
            <person name="Kocsube S."/>
            <person name="Kotiranta H."/>
            <person name="LaButti K.M."/>
            <person name="Lechner B.E."/>
            <person name="Liimatainen K."/>
            <person name="Lipzen A."/>
            <person name="Lukacs Z."/>
            <person name="Mihaltcheva S."/>
            <person name="Morgado L.N."/>
            <person name="Niskanen T."/>
            <person name="Noordeloos M.E."/>
            <person name="Ohm R.A."/>
            <person name="Ortiz-Santana B."/>
            <person name="Ovrebo C."/>
            <person name="Racz N."/>
            <person name="Riley R."/>
            <person name="Savchenko A."/>
            <person name="Shiryaev A."/>
            <person name="Soop K."/>
            <person name="Spirin V."/>
            <person name="Szebenyi C."/>
            <person name="Tomsovsky M."/>
            <person name="Tulloss R.E."/>
            <person name="Uehling J."/>
            <person name="Grigoriev I.V."/>
            <person name="Vagvolgyi C."/>
            <person name="Papp T."/>
            <person name="Martin F.M."/>
            <person name="Miettinen O."/>
            <person name="Hibbett D.S."/>
            <person name="Nagy L.G."/>
        </authorList>
    </citation>
    <scope>NUCLEOTIDE SEQUENCE [LARGE SCALE GENOMIC DNA]</scope>
    <source>
        <strain evidence="13 14">OMC1185</strain>
    </source>
</reference>
<dbReference type="PANTHER" id="PTHR45674">
    <property type="entry name" value="DNA LIGASE 1/3 FAMILY MEMBER"/>
    <property type="match status" value="1"/>
</dbReference>
<dbReference type="STRING" id="5364.A0A5C3NCG7"/>
<protein>
    <recommendedName>
        <fullName evidence="9">DNA ligase</fullName>
        <ecNumber evidence="9">6.5.1.1</ecNumber>
    </recommendedName>
</protein>
<evidence type="ECO:0000256" key="7">
    <source>
        <dbReference type="ARBA" id="ARBA00023242"/>
    </source>
</evidence>
<dbReference type="CDD" id="cd07969">
    <property type="entry name" value="OBF_DNA_ligase_I"/>
    <property type="match status" value="1"/>
</dbReference>
<dbReference type="Pfam" id="PF04675">
    <property type="entry name" value="DNA_ligase_A_N"/>
    <property type="match status" value="1"/>
</dbReference>
<keyword evidence="9" id="KW-0234">DNA repair</keyword>
<evidence type="ECO:0000259" key="12">
    <source>
        <dbReference type="PROSITE" id="PS50160"/>
    </source>
</evidence>
<dbReference type="InterPro" id="IPR016059">
    <property type="entry name" value="DNA_ligase_ATP-dep_CS"/>
</dbReference>
<evidence type="ECO:0000256" key="5">
    <source>
        <dbReference type="ARBA" id="ARBA00022741"/>
    </source>
</evidence>
<dbReference type="Gene3D" id="2.40.50.140">
    <property type="entry name" value="Nucleic acid-binding proteins"/>
    <property type="match status" value="1"/>
</dbReference>
<dbReference type="GO" id="GO:0005634">
    <property type="term" value="C:nucleus"/>
    <property type="evidence" value="ECO:0007669"/>
    <property type="project" value="UniProtKB-SubCell"/>
</dbReference>
<keyword evidence="6 9" id="KW-0067">ATP-binding</keyword>
<name>A0A5C3NCG7_9AGAM</name>
<dbReference type="InterPro" id="IPR012310">
    <property type="entry name" value="DNA_ligase_ATP-dep_cent"/>
</dbReference>
<keyword evidence="5 9" id="KW-0547">Nucleotide-binding</keyword>
<evidence type="ECO:0000256" key="11">
    <source>
        <dbReference type="SAM" id="MobiDB-lite"/>
    </source>
</evidence>
<evidence type="ECO:0000256" key="8">
    <source>
        <dbReference type="ARBA" id="ARBA00034003"/>
    </source>
</evidence>
<dbReference type="EMBL" id="ML213505">
    <property type="protein sequence ID" value="TFK55010.1"/>
    <property type="molecule type" value="Genomic_DNA"/>
</dbReference>
<dbReference type="SUPFAM" id="SSF56091">
    <property type="entry name" value="DNA ligase/mRNA capping enzyme, catalytic domain"/>
    <property type="match status" value="1"/>
</dbReference>
<dbReference type="GO" id="GO:0003677">
    <property type="term" value="F:DNA binding"/>
    <property type="evidence" value="ECO:0007669"/>
    <property type="project" value="InterPro"/>
</dbReference>
<feature type="domain" description="ATP-dependent DNA ligase family profile" evidence="12">
    <location>
        <begin position="423"/>
        <end position="585"/>
    </location>
</feature>
<dbReference type="InterPro" id="IPR012309">
    <property type="entry name" value="DNA_ligase_ATP-dep_C"/>
</dbReference>
<dbReference type="EC" id="6.5.1.1" evidence="9"/>
<accession>A0A5C3NCG7</accession>
<dbReference type="Pfam" id="PF01068">
    <property type="entry name" value="DNA_ligase_A_M"/>
    <property type="match status" value="1"/>
</dbReference>
<dbReference type="InterPro" id="IPR050191">
    <property type="entry name" value="ATP-dep_DNA_ligase"/>
</dbReference>
<dbReference type="InterPro" id="IPR012308">
    <property type="entry name" value="DNA_ligase_ATP-dep_N"/>
</dbReference>
<dbReference type="NCBIfam" id="TIGR00574">
    <property type="entry name" value="dnl1"/>
    <property type="match status" value="1"/>
</dbReference>
<evidence type="ECO:0000256" key="10">
    <source>
        <dbReference type="RuleBase" id="RU004196"/>
    </source>
</evidence>
<dbReference type="OrthoDB" id="206088at2759"/>
<keyword evidence="3 9" id="KW-0436">Ligase</keyword>
<dbReference type="GO" id="GO:0005524">
    <property type="term" value="F:ATP binding"/>
    <property type="evidence" value="ECO:0007669"/>
    <property type="project" value="UniProtKB-KW"/>
</dbReference>
<dbReference type="InterPro" id="IPR000977">
    <property type="entry name" value="DNA_ligase_ATP-dep"/>
</dbReference>
<keyword evidence="4" id="KW-0235">DNA replication</keyword>
<proteinExistence type="inferred from homology"/>
<dbReference type="PROSITE" id="PS00697">
    <property type="entry name" value="DNA_LIGASE_A1"/>
    <property type="match status" value="1"/>
</dbReference>
<dbReference type="InterPro" id="IPR012340">
    <property type="entry name" value="NA-bd_OB-fold"/>
</dbReference>
<evidence type="ECO:0000313" key="14">
    <source>
        <dbReference type="Proteomes" id="UP000305948"/>
    </source>
</evidence>
<evidence type="ECO:0000256" key="1">
    <source>
        <dbReference type="ARBA" id="ARBA00004123"/>
    </source>
</evidence>
<evidence type="ECO:0000313" key="13">
    <source>
        <dbReference type="EMBL" id="TFK55010.1"/>
    </source>
</evidence>
<gene>
    <name evidence="13" type="ORF">OE88DRAFT_1623965</name>
</gene>
<dbReference type="SUPFAM" id="SSF117018">
    <property type="entry name" value="ATP-dependent DNA ligase DNA-binding domain"/>
    <property type="match status" value="1"/>
</dbReference>
<evidence type="ECO:0000256" key="3">
    <source>
        <dbReference type="ARBA" id="ARBA00022598"/>
    </source>
</evidence>
<evidence type="ECO:0000256" key="4">
    <source>
        <dbReference type="ARBA" id="ARBA00022705"/>
    </source>
</evidence>
<comment type="similarity">
    <text evidence="2 10">Belongs to the ATP-dependent DNA ligase family.</text>
</comment>
<keyword evidence="14" id="KW-1185">Reference proteome</keyword>
<dbReference type="SUPFAM" id="SSF50249">
    <property type="entry name" value="Nucleic acid-binding proteins"/>
    <property type="match status" value="1"/>
</dbReference>
<dbReference type="GO" id="GO:0006273">
    <property type="term" value="P:lagging strand elongation"/>
    <property type="evidence" value="ECO:0007669"/>
    <property type="project" value="TreeGrafter"/>
</dbReference>
<dbReference type="GO" id="GO:0006281">
    <property type="term" value="P:DNA repair"/>
    <property type="evidence" value="ECO:0007669"/>
    <property type="project" value="UniProtKB-KW"/>
</dbReference>
<evidence type="ECO:0000256" key="9">
    <source>
        <dbReference type="RuleBase" id="RU000617"/>
    </source>
</evidence>
<comment type="catalytic activity">
    <reaction evidence="8 9">
        <text>ATP + (deoxyribonucleotide)n-3'-hydroxyl + 5'-phospho-(deoxyribonucleotide)m = (deoxyribonucleotide)n+m + AMP + diphosphate.</text>
        <dbReference type="EC" id="6.5.1.1"/>
    </reaction>
</comment>
<feature type="region of interest" description="Disordered" evidence="11">
    <location>
        <begin position="705"/>
        <end position="738"/>
    </location>
</feature>
<dbReference type="FunFam" id="3.30.470.30:FF:000002">
    <property type="entry name" value="DNA ligase"/>
    <property type="match status" value="1"/>
</dbReference>
<dbReference type="FunFam" id="2.40.50.140:FF:000062">
    <property type="entry name" value="DNA ligase"/>
    <property type="match status" value="1"/>
</dbReference>
<dbReference type="Gene3D" id="1.10.3260.10">
    <property type="entry name" value="DNA ligase, ATP-dependent, N-terminal domain"/>
    <property type="match status" value="1"/>
</dbReference>
<keyword evidence="9" id="KW-0233">DNA recombination</keyword>
<evidence type="ECO:0000256" key="6">
    <source>
        <dbReference type="ARBA" id="ARBA00022840"/>
    </source>
</evidence>
<dbReference type="CDD" id="cd07900">
    <property type="entry name" value="Adenylation_DNA_ligase_I_Euk"/>
    <property type="match status" value="1"/>
</dbReference>
<dbReference type="PANTHER" id="PTHR45674:SF9">
    <property type="entry name" value="DNA LIGASE 3"/>
    <property type="match status" value="1"/>
</dbReference>
<organism evidence="13 14">
    <name type="scientific">Heliocybe sulcata</name>
    <dbReference type="NCBI Taxonomy" id="5364"/>
    <lineage>
        <taxon>Eukaryota</taxon>
        <taxon>Fungi</taxon>
        <taxon>Dikarya</taxon>
        <taxon>Basidiomycota</taxon>
        <taxon>Agaricomycotina</taxon>
        <taxon>Agaricomycetes</taxon>
        <taxon>Gloeophyllales</taxon>
        <taxon>Gloeophyllaceae</taxon>
        <taxon>Heliocybe</taxon>
    </lineage>
</organism>
<dbReference type="Proteomes" id="UP000305948">
    <property type="component" value="Unassembled WGS sequence"/>
</dbReference>